<sequence length="85" mass="9455">MTTYSSQIQFGGLDVLWYKDADVVLEIKNRQDVIPYDSVPATGTVVIRSRPNRNGRITFFDNANAFLASAQFPGKGLVGYRGQLQ</sequence>
<dbReference type="AlphaFoldDB" id="A0A0C1R1Z9"/>
<name>A0A0C1R1Z9_9CYAN</name>
<feature type="domain" description="OAA-family lectin sugar binding" evidence="1">
    <location>
        <begin position="3"/>
        <end position="84"/>
    </location>
</feature>
<dbReference type="EMBL" id="JHEG02000053">
    <property type="protein sequence ID" value="KIE09883.1"/>
    <property type="molecule type" value="Genomic_DNA"/>
</dbReference>
<dbReference type="InterPro" id="IPR040964">
    <property type="entry name" value="SBD"/>
</dbReference>
<gene>
    <name evidence="2" type="ORF">DA73_0224390</name>
</gene>
<evidence type="ECO:0000313" key="2">
    <source>
        <dbReference type="EMBL" id="KIE09883.1"/>
    </source>
</evidence>
<accession>A0A0C1R1Z9</accession>
<evidence type="ECO:0000259" key="1">
    <source>
        <dbReference type="Pfam" id="PF17882"/>
    </source>
</evidence>
<protein>
    <recommendedName>
        <fullName evidence="1">OAA-family lectin sugar binding domain-containing protein</fullName>
    </recommendedName>
</protein>
<organism evidence="2">
    <name type="scientific">Tolypothrix bouteillei VB521301</name>
    <dbReference type="NCBI Taxonomy" id="1479485"/>
    <lineage>
        <taxon>Bacteria</taxon>
        <taxon>Bacillati</taxon>
        <taxon>Cyanobacteriota</taxon>
        <taxon>Cyanophyceae</taxon>
        <taxon>Nostocales</taxon>
        <taxon>Tolypothrichaceae</taxon>
        <taxon>Tolypothrix</taxon>
    </lineage>
</organism>
<comment type="caution">
    <text evidence="2">The sequence shown here is derived from an EMBL/GenBank/DDBJ whole genome shotgun (WGS) entry which is preliminary data.</text>
</comment>
<dbReference type="Pfam" id="PF17882">
    <property type="entry name" value="SBD"/>
    <property type="match status" value="1"/>
</dbReference>
<proteinExistence type="predicted"/>
<reference evidence="2" key="1">
    <citation type="journal article" date="2015" name="Genome Announc.">
        <title>Draft Genome Sequence of Tolypothrix boutellei Strain VB521301.</title>
        <authorList>
            <person name="Chandrababunaidu M.M."/>
            <person name="Singh D."/>
            <person name="Sen D."/>
            <person name="Bhan S."/>
            <person name="Das S."/>
            <person name="Gupta A."/>
            <person name="Adhikary S.P."/>
            <person name="Tripathy S."/>
        </authorList>
    </citation>
    <scope>NUCLEOTIDE SEQUENCE</scope>
    <source>
        <strain evidence="2">VB521301</strain>
    </source>
</reference>